<reference evidence="1" key="1">
    <citation type="submission" date="2023-01" db="EMBL/GenBank/DDBJ databases">
        <title>Metagenome sequencing of chrysophaentin producing Chrysophaeum taylorii.</title>
        <authorList>
            <person name="Davison J."/>
            <person name="Bewley C."/>
        </authorList>
    </citation>
    <scope>NUCLEOTIDE SEQUENCE</scope>
    <source>
        <strain evidence="1">NIES-1699</strain>
    </source>
</reference>
<dbReference type="Proteomes" id="UP001230188">
    <property type="component" value="Unassembled WGS sequence"/>
</dbReference>
<dbReference type="EMBL" id="JAQMWT010000157">
    <property type="protein sequence ID" value="KAJ8608923.1"/>
    <property type="molecule type" value="Genomic_DNA"/>
</dbReference>
<protein>
    <recommendedName>
        <fullName evidence="3">Sulfotransferase</fullName>
    </recommendedName>
</protein>
<name>A0AAD7UKL3_9STRA</name>
<evidence type="ECO:0000313" key="1">
    <source>
        <dbReference type="EMBL" id="KAJ8608923.1"/>
    </source>
</evidence>
<keyword evidence="2" id="KW-1185">Reference proteome</keyword>
<evidence type="ECO:0008006" key="3">
    <source>
        <dbReference type="Google" id="ProtNLM"/>
    </source>
</evidence>
<evidence type="ECO:0000313" key="2">
    <source>
        <dbReference type="Proteomes" id="UP001230188"/>
    </source>
</evidence>
<gene>
    <name evidence="1" type="ORF">CTAYLR_005289</name>
</gene>
<organism evidence="1 2">
    <name type="scientific">Chrysophaeum taylorii</name>
    <dbReference type="NCBI Taxonomy" id="2483200"/>
    <lineage>
        <taxon>Eukaryota</taxon>
        <taxon>Sar</taxon>
        <taxon>Stramenopiles</taxon>
        <taxon>Ochrophyta</taxon>
        <taxon>Pelagophyceae</taxon>
        <taxon>Pelagomonadales</taxon>
        <taxon>Pelagomonadaceae</taxon>
        <taxon>Chrysophaeum</taxon>
    </lineage>
</organism>
<dbReference type="GO" id="GO:0008146">
    <property type="term" value="F:sulfotransferase activity"/>
    <property type="evidence" value="ECO:0007669"/>
    <property type="project" value="InterPro"/>
</dbReference>
<comment type="caution">
    <text evidence="1">The sequence shown here is derived from an EMBL/GenBank/DDBJ whole genome shotgun (WGS) entry which is preliminary data.</text>
</comment>
<dbReference type="Pfam" id="PF03567">
    <property type="entry name" value="Sulfotransfer_2"/>
    <property type="match status" value="1"/>
</dbReference>
<dbReference type="GO" id="GO:0016020">
    <property type="term" value="C:membrane"/>
    <property type="evidence" value="ECO:0007669"/>
    <property type="project" value="InterPro"/>
</dbReference>
<sequence length="306" mass="34995">MAGLVGCAAGLGHEINPWCARNDDLFTKTFAQKSFDSARSELGLGPAVLPSTWETFFNYKPHTCTKLELPTTCMVYQTILKCGNNAIRASLLNGTRSLHLDAQDFVCREWPDIQCLKDKPVMRWTFVREPLSHYISGYGEYMYREYVHRDNYVNADQKFEEIRAKVRDKDQPLAYVLNQISGPHWLFEHSVNAKHMSLMSGVARERDGEPPLQYVGHLSNADEEWTELFEIADVTESVLENLRLNKELGPHMSSLDQIGARGELRQILLTNSTIRRGLCRLLERDYVCFNYDFEACLDGSALIHSH</sequence>
<dbReference type="AlphaFoldDB" id="A0AAD7UKL3"/>
<accession>A0AAD7UKL3</accession>
<dbReference type="InterPro" id="IPR005331">
    <property type="entry name" value="Sulfotransferase"/>
</dbReference>
<proteinExistence type="predicted"/>